<dbReference type="InterPro" id="IPR006015">
    <property type="entry name" value="Universal_stress_UspA"/>
</dbReference>
<dbReference type="SUPFAM" id="SSF52402">
    <property type="entry name" value="Adenine nucleotide alpha hydrolases-like"/>
    <property type="match status" value="2"/>
</dbReference>
<feature type="domain" description="UspA" evidence="2">
    <location>
        <begin position="135"/>
        <end position="265"/>
    </location>
</feature>
<accession>A0A7G7MF51</accession>
<keyword evidence="4" id="KW-1185">Reference proteome</keyword>
<dbReference type="Gene3D" id="3.40.50.620">
    <property type="entry name" value="HUPs"/>
    <property type="match status" value="2"/>
</dbReference>
<dbReference type="RefSeq" id="WP_185718167.1">
    <property type="nucleotide sequence ID" value="NZ_BAAAWI010000001.1"/>
</dbReference>
<feature type="domain" description="UspA" evidence="2">
    <location>
        <begin position="60"/>
        <end position="126"/>
    </location>
</feature>
<reference evidence="3 4" key="1">
    <citation type="submission" date="2020-08" db="EMBL/GenBank/DDBJ databases">
        <authorList>
            <person name="Mo P."/>
        </authorList>
    </citation>
    <scope>NUCLEOTIDE SEQUENCE [LARGE SCALE GENOMIC DNA]</scope>
    <source>
        <strain evidence="3 4">CGMCC 4.1532</strain>
    </source>
</reference>
<dbReference type="KEGG" id="ppel:H6H00_25255"/>
<protein>
    <submittedName>
        <fullName evidence="3">Universal stress protein</fullName>
    </submittedName>
</protein>
<dbReference type="InterPro" id="IPR014729">
    <property type="entry name" value="Rossmann-like_a/b/a_fold"/>
</dbReference>
<dbReference type="PANTHER" id="PTHR46268">
    <property type="entry name" value="STRESS RESPONSE PROTEIN NHAX"/>
    <property type="match status" value="1"/>
</dbReference>
<dbReference type="PRINTS" id="PR01438">
    <property type="entry name" value="UNVRSLSTRESS"/>
</dbReference>
<name>A0A7G7MF51_9PSEU</name>
<dbReference type="Proteomes" id="UP000515728">
    <property type="component" value="Chromosome"/>
</dbReference>
<gene>
    <name evidence="3" type="ORF">H6H00_25255</name>
</gene>
<evidence type="ECO:0000313" key="4">
    <source>
        <dbReference type="Proteomes" id="UP000515728"/>
    </source>
</evidence>
<feature type="domain" description="UspA" evidence="2">
    <location>
        <begin position="10"/>
        <end position="44"/>
    </location>
</feature>
<dbReference type="InterPro" id="IPR006016">
    <property type="entry name" value="UspA"/>
</dbReference>
<evidence type="ECO:0000256" key="1">
    <source>
        <dbReference type="ARBA" id="ARBA00008791"/>
    </source>
</evidence>
<comment type="similarity">
    <text evidence="1">Belongs to the universal stress protein A family.</text>
</comment>
<sequence length="297" mass="30235">MHERPGGRTDVVVGVDDSDHALHAVGWAAAEARLRGASLRIVHAGTAGPGPRGVLARAVTVARRAEPGLAVSTTLSPAEPVLALLDAASAAALLVVGMGGSVDRVLVSSVALDVSTRAACPVVVVRGGPVPPHGPVLVGVDTVEGDAPALTVAFCDARRHGGRVAVLHSRAVATAPVLPAAELAADIEARNRLCGELSPWTARFPDVPVEVSVVHDLPATALLRAAEGARLLAVGTRGHGAYARALFGSTSREVLRRSPVTVVVVDPVAAVHVAQDAQTSQAATAGLDHPHDRSVLF</sequence>
<dbReference type="AlphaFoldDB" id="A0A7G7MF51"/>
<evidence type="ECO:0000313" key="3">
    <source>
        <dbReference type="EMBL" id="QNG51412.1"/>
    </source>
</evidence>
<evidence type="ECO:0000259" key="2">
    <source>
        <dbReference type="Pfam" id="PF00582"/>
    </source>
</evidence>
<dbReference type="PANTHER" id="PTHR46268:SF6">
    <property type="entry name" value="UNIVERSAL STRESS PROTEIN UP12"/>
    <property type="match status" value="1"/>
</dbReference>
<proteinExistence type="inferred from homology"/>
<dbReference type="Pfam" id="PF00582">
    <property type="entry name" value="Usp"/>
    <property type="match status" value="3"/>
</dbReference>
<organism evidence="3 4">
    <name type="scientific">Pseudonocardia petroleophila</name>
    <dbReference type="NCBI Taxonomy" id="37331"/>
    <lineage>
        <taxon>Bacteria</taxon>
        <taxon>Bacillati</taxon>
        <taxon>Actinomycetota</taxon>
        <taxon>Actinomycetes</taxon>
        <taxon>Pseudonocardiales</taxon>
        <taxon>Pseudonocardiaceae</taxon>
        <taxon>Pseudonocardia</taxon>
    </lineage>
</organism>
<dbReference type="EMBL" id="CP060131">
    <property type="protein sequence ID" value="QNG51412.1"/>
    <property type="molecule type" value="Genomic_DNA"/>
</dbReference>